<proteinExistence type="predicted"/>
<dbReference type="InterPro" id="IPR024747">
    <property type="entry name" value="Pyridox_Oxase-rel"/>
</dbReference>
<comment type="caution">
    <text evidence="1">The sequence shown here is derived from an EMBL/GenBank/DDBJ whole genome shotgun (WGS) entry which is preliminary data.</text>
</comment>
<dbReference type="Gene3D" id="2.30.110.10">
    <property type="entry name" value="Electron Transport, Fmn-binding Protein, Chain A"/>
    <property type="match status" value="1"/>
</dbReference>
<reference evidence="1 2" key="1">
    <citation type="submission" date="2018-09" db="EMBL/GenBank/DDBJ databases">
        <title>YIM 75000 draft genome.</title>
        <authorList>
            <person name="Tang S."/>
            <person name="Feng Y."/>
        </authorList>
    </citation>
    <scope>NUCLEOTIDE SEQUENCE [LARGE SCALE GENOMIC DNA]</scope>
    <source>
        <strain evidence="1 2">YIM 75000</strain>
    </source>
</reference>
<protein>
    <submittedName>
        <fullName evidence="1">Pyridoxamine 5'-phosphate oxidase family protein</fullName>
    </submittedName>
</protein>
<evidence type="ECO:0000313" key="2">
    <source>
        <dbReference type="Proteomes" id="UP000265614"/>
    </source>
</evidence>
<dbReference type="AlphaFoldDB" id="A0A3A3Z4J1"/>
<gene>
    <name evidence="1" type="ORF">D5H78_00925</name>
</gene>
<keyword evidence="2" id="KW-1185">Reference proteome</keyword>
<dbReference type="Proteomes" id="UP000265614">
    <property type="component" value="Unassembled WGS sequence"/>
</dbReference>
<evidence type="ECO:0000313" key="1">
    <source>
        <dbReference type="EMBL" id="RJK98324.1"/>
    </source>
</evidence>
<dbReference type="Pfam" id="PF12900">
    <property type="entry name" value="Pyridox_ox_2"/>
    <property type="match status" value="1"/>
</dbReference>
<dbReference type="InterPro" id="IPR012349">
    <property type="entry name" value="Split_barrel_FMN-bd"/>
</dbReference>
<dbReference type="SUPFAM" id="SSF50475">
    <property type="entry name" value="FMN-binding split barrel"/>
    <property type="match status" value="1"/>
</dbReference>
<organism evidence="1 2">
    <name type="scientific">Vallicoccus soli</name>
    <dbReference type="NCBI Taxonomy" id="2339232"/>
    <lineage>
        <taxon>Bacteria</taxon>
        <taxon>Bacillati</taxon>
        <taxon>Actinomycetota</taxon>
        <taxon>Actinomycetes</taxon>
        <taxon>Motilibacterales</taxon>
        <taxon>Vallicoccaceae</taxon>
        <taxon>Vallicoccus</taxon>
    </lineage>
</organism>
<accession>A0A3A3Z4J1</accession>
<dbReference type="EMBL" id="QZEZ01000001">
    <property type="protein sequence ID" value="RJK98324.1"/>
    <property type="molecule type" value="Genomic_DNA"/>
</dbReference>
<name>A0A3A3Z4J1_9ACTN</name>
<sequence length="132" mass="13492">MLRGMVGRAAGGELGSEESRALLLAAALARLVYVHRALPAVAPVVPVADGGCLVFAAPAGSEVATAAPGSVVALHADDLHGDGGWAVTATGLAELVAPEEEPELRRRAGEAWGPYDVLLRLPLEVVRGQRLG</sequence>